<keyword evidence="2" id="KW-1185">Reference proteome</keyword>
<gene>
    <name evidence="1" type="ORF">D7M11_01930</name>
</gene>
<dbReference type="Pfam" id="PF20458">
    <property type="entry name" value="DUF6711"/>
    <property type="match status" value="1"/>
</dbReference>
<dbReference type="InterPro" id="IPR046557">
    <property type="entry name" value="DUF6711"/>
</dbReference>
<dbReference type="AlphaFoldDB" id="A0A3B0CQY3"/>
<sequence>MLLQINGVDIAKPNEFTVTTMDLDDAESTTRTADGTLNRDRITVKRQIELGWPTLPMATISTLLQAMDAPFFQVYYPDPMVGDYVTKTMYVGNRPAPMAIEKNGVIFWGGLRVTLTER</sequence>
<comment type="caution">
    <text evidence="1">The sequence shown here is derived from an EMBL/GenBank/DDBJ whole genome shotgun (WGS) entry which is preliminary data.</text>
</comment>
<organism evidence="1 2">
    <name type="scientific">Paenibacillus ginsengarvi</name>
    <dbReference type="NCBI Taxonomy" id="400777"/>
    <lineage>
        <taxon>Bacteria</taxon>
        <taxon>Bacillati</taxon>
        <taxon>Bacillota</taxon>
        <taxon>Bacilli</taxon>
        <taxon>Bacillales</taxon>
        <taxon>Paenibacillaceae</taxon>
        <taxon>Paenibacillus</taxon>
    </lineage>
</organism>
<name>A0A3B0CQY3_9BACL</name>
<reference evidence="1 2" key="1">
    <citation type="journal article" date="2007" name="Int. J. Syst. Evol. Microbiol.">
        <title>Paenibacillus ginsengarvi sp. nov., isolated from soil from ginseng cultivation.</title>
        <authorList>
            <person name="Yoon M.H."/>
            <person name="Ten L.N."/>
            <person name="Im W.T."/>
        </authorList>
    </citation>
    <scope>NUCLEOTIDE SEQUENCE [LARGE SCALE GENOMIC DNA]</scope>
    <source>
        <strain evidence="1 2">KCTC 13059</strain>
    </source>
</reference>
<accession>A0A3B0CQY3</accession>
<dbReference type="Proteomes" id="UP000282311">
    <property type="component" value="Unassembled WGS sequence"/>
</dbReference>
<dbReference type="EMBL" id="RBAH01000001">
    <property type="protein sequence ID" value="RKN86740.1"/>
    <property type="molecule type" value="Genomic_DNA"/>
</dbReference>
<evidence type="ECO:0000313" key="2">
    <source>
        <dbReference type="Proteomes" id="UP000282311"/>
    </source>
</evidence>
<dbReference type="RefSeq" id="WP_120745447.1">
    <property type="nucleotide sequence ID" value="NZ_RBAH01000001.1"/>
</dbReference>
<proteinExistence type="predicted"/>
<protein>
    <submittedName>
        <fullName evidence="1">Uncharacterized protein</fullName>
    </submittedName>
</protein>
<evidence type="ECO:0000313" key="1">
    <source>
        <dbReference type="EMBL" id="RKN86740.1"/>
    </source>
</evidence>
<dbReference type="OrthoDB" id="1767129at2"/>